<feature type="region of interest" description="Disordered" evidence="1">
    <location>
        <begin position="412"/>
        <end position="550"/>
    </location>
</feature>
<name>K3W620_GLOUD</name>
<dbReference type="EnsemblProtists" id="PYU1_T000411">
    <property type="protein sequence ID" value="PYU1_T000411"/>
    <property type="gene ID" value="PYU1_G000411"/>
</dbReference>
<evidence type="ECO:0000256" key="1">
    <source>
        <dbReference type="SAM" id="MobiDB-lite"/>
    </source>
</evidence>
<protein>
    <submittedName>
        <fullName evidence="2">Uncharacterized protein</fullName>
    </submittedName>
</protein>
<organism evidence="2 3">
    <name type="scientific">Globisporangium ultimum (strain ATCC 200006 / CBS 805.95 / DAOM BR144)</name>
    <name type="common">Pythium ultimum</name>
    <dbReference type="NCBI Taxonomy" id="431595"/>
    <lineage>
        <taxon>Eukaryota</taxon>
        <taxon>Sar</taxon>
        <taxon>Stramenopiles</taxon>
        <taxon>Oomycota</taxon>
        <taxon>Peronosporomycetes</taxon>
        <taxon>Pythiales</taxon>
        <taxon>Pythiaceae</taxon>
        <taxon>Globisporangium</taxon>
    </lineage>
</organism>
<proteinExistence type="predicted"/>
<dbReference type="HOGENOM" id="CLU_596540_0_0_1"/>
<dbReference type="STRING" id="431595.K3W620"/>
<feature type="region of interest" description="Disordered" evidence="1">
    <location>
        <begin position="142"/>
        <end position="400"/>
    </location>
</feature>
<reference evidence="3" key="1">
    <citation type="journal article" date="2010" name="Genome Biol.">
        <title>Genome sequence of the necrotrophic plant pathogen Pythium ultimum reveals original pathogenicity mechanisms and effector repertoire.</title>
        <authorList>
            <person name="Levesque C.A."/>
            <person name="Brouwer H."/>
            <person name="Cano L."/>
            <person name="Hamilton J.P."/>
            <person name="Holt C."/>
            <person name="Huitema E."/>
            <person name="Raffaele S."/>
            <person name="Robideau G.P."/>
            <person name="Thines M."/>
            <person name="Win J."/>
            <person name="Zerillo M.M."/>
            <person name="Beakes G.W."/>
            <person name="Boore J.L."/>
            <person name="Busam D."/>
            <person name="Dumas B."/>
            <person name="Ferriera S."/>
            <person name="Fuerstenberg S.I."/>
            <person name="Gachon C.M."/>
            <person name="Gaulin E."/>
            <person name="Govers F."/>
            <person name="Grenville-Briggs L."/>
            <person name="Horner N."/>
            <person name="Hostetler J."/>
            <person name="Jiang R.H."/>
            <person name="Johnson J."/>
            <person name="Krajaejun T."/>
            <person name="Lin H."/>
            <person name="Meijer H.J."/>
            <person name="Moore B."/>
            <person name="Morris P."/>
            <person name="Phuntmart V."/>
            <person name="Puiu D."/>
            <person name="Shetty J."/>
            <person name="Stajich J.E."/>
            <person name="Tripathy S."/>
            <person name="Wawra S."/>
            <person name="van West P."/>
            <person name="Whitty B.R."/>
            <person name="Coutinho P.M."/>
            <person name="Henrissat B."/>
            <person name="Martin F."/>
            <person name="Thomas P.D."/>
            <person name="Tyler B.M."/>
            <person name="De Vries R.P."/>
            <person name="Kamoun S."/>
            <person name="Yandell M."/>
            <person name="Tisserat N."/>
            <person name="Buell C.R."/>
        </authorList>
    </citation>
    <scope>NUCLEOTIDE SEQUENCE</scope>
    <source>
        <strain evidence="3">DAOM:BR144</strain>
    </source>
</reference>
<feature type="compositionally biased region" description="Gly residues" evidence="1">
    <location>
        <begin position="378"/>
        <end position="391"/>
    </location>
</feature>
<feature type="compositionally biased region" description="Low complexity" evidence="1">
    <location>
        <begin position="475"/>
        <end position="494"/>
    </location>
</feature>
<reference evidence="2" key="3">
    <citation type="submission" date="2015-02" db="UniProtKB">
        <authorList>
            <consortium name="EnsemblProtists"/>
        </authorList>
    </citation>
    <scope>IDENTIFICATION</scope>
    <source>
        <strain evidence="2">DAOM BR144</strain>
    </source>
</reference>
<feature type="compositionally biased region" description="Low complexity" evidence="1">
    <location>
        <begin position="443"/>
        <end position="455"/>
    </location>
</feature>
<dbReference type="InParanoid" id="K3W620"/>
<evidence type="ECO:0000313" key="2">
    <source>
        <dbReference type="EnsemblProtists" id="PYU1_T000411"/>
    </source>
</evidence>
<dbReference type="VEuPathDB" id="FungiDB:PYU1_G000411"/>
<evidence type="ECO:0000313" key="3">
    <source>
        <dbReference type="Proteomes" id="UP000019132"/>
    </source>
</evidence>
<reference evidence="3" key="2">
    <citation type="submission" date="2010-04" db="EMBL/GenBank/DDBJ databases">
        <authorList>
            <person name="Buell R."/>
            <person name="Hamilton J."/>
            <person name="Hostetler J."/>
        </authorList>
    </citation>
    <scope>NUCLEOTIDE SEQUENCE [LARGE SCALE GENOMIC DNA]</scope>
    <source>
        <strain evidence="3">DAOM:BR144</strain>
    </source>
</reference>
<feature type="compositionally biased region" description="Low complexity" evidence="1">
    <location>
        <begin position="255"/>
        <end position="272"/>
    </location>
</feature>
<dbReference type="AlphaFoldDB" id="K3W620"/>
<sequence length="550" mass="59411">MAYDAQYVFPGALSDAQKSEIQRLTQQQLTEMLGVEVDTVMAVLFVPAPRQMSGPSLQAHLSDKKTEKGHCDETRVSIQSSKILQAGEYVLVMVGNKKNMAQISHDLIDFIGEESAEQFVEWLSGVLPTYETKGTEIQEQQALSAPAAQQEATATAPSTNSNEAPSTKRVISLKGISSSNQPTEKKMASLSSSRGTVRTLNRSTNDADDVLAKRSQRFGVVEKNSPKRGKPAQKQTREEPRPAATKRKAIAEPESSSSQRRGSGGRLSQLLGPPVNVDQAELDARDSLNSHKKKKTNPRPSSDSDREKPARSNNTGRTDRNDQENQDSDSNRKPRRKDERDQRRPGDAAPPLPPNDQPERPSGYGRNGGRGGPPPNGQHGGYFNGPPGYGGFPPPYGHPMYFQPPPFGQMHPYGMGFPPHHGGPGPYGGQGPYNAPPVPAMPGAPHHAARGPRPAFQNKKWVNPNVAKAAEETSADAGASSASGEGTGASGSATLNPGASTFVPRNPYYPSQMRPRFQNKTWVRPDPVKDEEFSLSLPTTPPPEGVENTQ</sequence>
<feature type="compositionally biased region" description="Gly residues" evidence="1">
    <location>
        <begin position="422"/>
        <end position="431"/>
    </location>
</feature>
<keyword evidence="3" id="KW-1185">Reference proteome</keyword>
<feature type="compositionally biased region" description="Low complexity" evidence="1">
    <location>
        <begin position="142"/>
        <end position="158"/>
    </location>
</feature>
<dbReference type="OMA" id="VMAEYVI"/>
<feature type="compositionally biased region" description="Polar residues" evidence="1">
    <location>
        <begin position="189"/>
        <end position="204"/>
    </location>
</feature>
<accession>K3W620</accession>
<dbReference type="EMBL" id="GL376636">
    <property type="status" value="NOT_ANNOTATED_CDS"/>
    <property type="molecule type" value="Genomic_DNA"/>
</dbReference>
<dbReference type="Proteomes" id="UP000019132">
    <property type="component" value="Unassembled WGS sequence"/>
</dbReference>
<dbReference type="eggNOG" id="ENOG502RYWH">
    <property type="taxonomic scope" value="Eukaryota"/>
</dbReference>
<feature type="compositionally biased region" description="Basic and acidic residues" evidence="1">
    <location>
        <begin position="317"/>
        <end position="346"/>
    </location>
</feature>